<reference evidence="1" key="1">
    <citation type="journal article" name="BMC Genomics">
        <title>Long-read sequencing and de novo genome assembly of marine medaka (Oryzias melastigma).</title>
        <authorList>
            <person name="Liang P."/>
            <person name="Saqib H.S.A."/>
            <person name="Ni X."/>
            <person name="Shen Y."/>
        </authorList>
    </citation>
    <scope>NUCLEOTIDE SEQUENCE</scope>
    <source>
        <strain evidence="1">Bigg-433</strain>
    </source>
</reference>
<dbReference type="EMBL" id="WKFB01000182">
    <property type="protein sequence ID" value="KAF6732828.1"/>
    <property type="molecule type" value="Genomic_DNA"/>
</dbReference>
<proteinExistence type="predicted"/>
<name>A0A834CQX9_ORYME</name>
<protein>
    <submittedName>
        <fullName evidence="1">Uncharacterized protein</fullName>
    </submittedName>
</protein>
<comment type="caution">
    <text evidence="1">The sequence shown here is derived from an EMBL/GenBank/DDBJ whole genome shotgun (WGS) entry which is preliminary data.</text>
</comment>
<organism evidence="1 2">
    <name type="scientific">Oryzias melastigma</name>
    <name type="common">Marine medaka</name>
    <dbReference type="NCBI Taxonomy" id="30732"/>
    <lineage>
        <taxon>Eukaryota</taxon>
        <taxon>Metazoa</taxon>
        <taxon>Chordata</taxon>
        <taxon>Craniata</taxon>
        <taxon>Vertebrata</taxon>
        <taxon>Euteleostomi</taxon>
        <taxon>Actinopterygii</taxon>
        <taxon>Neopterygii</taxon>
        <taxon>Teleostei</taxon>
        <taxon>Neoteleostei</taxon>
        <taxon>Acanthomorphata</taxon>
        <taxon>Ovalentaria</taxon>
        <taxon>Atherinomorphae</taxon>
        <taxon>Beloniformes</taxon>
        <taxon>Adrianichthyidae</taxon>
        <taxon>Oryziinae</taxon>
        <taxon>Oryzias</taxon>
    </lineage>
</organism>
<evidence type="ECO:0000313" key="2">
    <source>
        <dbReference type="Proteomes" id="UP000646548"/>
    </source>
</evidence>
<sequence>MFMCGCVVGACLMGGEHPQPNFLTNLLHRKVSSSSELLMKGRTRGRPSHGTDQKDFSCAHLCLGLGQQNQVLKQTASEQLETNVVPADRIFGVASFSVMFYIKKRIEVNES</sequence>
<evidence type="ECO:0000313" key="1">
    <source>
        <dbReference type="EMBL" id="KAF6732828.1"/>
    </source>
</evidence>
<dbReference type="Proteomes" id="UP000646548">
    <property type="component" value="Unassembled WGS sequence"/>
</dbReference>
<dbReference type="AlphaFoldDB" id="A0A834CQX9"/>
<gene>
    <name evidence="1" type="ORF">FQA47_012884</name>
</gene>
<accession>A0A834CQX9</accession>